<dbReference type="CDD" id="cd01949">
    <property type="entry name" value="GGDEF"/>
    <property type="match status" value="1"/>
</dbReference>
<keyword evidence="2" id="KW-0973">c-di-GMP</keyword>
<dbReference type="SUPFAM" id="SSF141868">
    <property type="entry name" value="EAL domain-like"/>
    <property type="match status" value="1"/>
</dbReference>
<dbReference type="PANTHER" id="PTHR44757:SF2">
    <property type="entry name" value="BIOFILM ARCHITECTURE MAINTENANCE PROTEIN MBAA"/>
    <property type="match status" value="1"/>
</dbReference>
<sequence>MDTAPTILVVDDRSINREFLTSLFGYAGYRVQLAADGIEALRLVADAHPDLVITDVLMPIMDGVELARQLQSDPATAAIPIVFYTATYRLEEARELARSCGARLVIAKPSSPRAILETVATLLGRPQALPPQEMSAPGLLGGMASNLTGLSELQRQLQRMFQQGQALLNEGGQVQALSTQLEQSLAAAQVLGLRLTALIELGLELASERDPDRLLKLFVRAAQDILNVRHAAAGLMDQGGRVVHLATRGLPDAVHDALATQPPSGLIAQALRQGTPQSIRDWSGETPPPGLPDGHPSLRTLLALPVRSAVRTYGWLYLADKLGADAFATEDEQIAATFAAQLALACENLALFEEAQEYARELEREVTERRASELRFRQLAENIREVFWLVNPTMSEFFYVSPIYEEIWGRSRASLYAEPDSWREAVHPDDRRAVLEAVSRMRETGQVDIDFRLLRPNGSLRWINARGFPIRDERGELIRIAGLAEDVTERKRAADRIARLNRVYAVLSGINSAIVRIHEPQALFEEVCRIAVEEGTFALAWIGLPDGESLRPRAWRARDPQAPPQAIGLAVSAADEAEARRVLESGRAAVCNDLRLEDLAAAGPLNLALDLEVRSRAALPLRQDGALVGVLMLYAREAGFFDAEEQRLLDELAGDISFALQYIAKAERLDYLAYYDPLTGLPNRSLFVDRLGQLLQGAHHDGTQVAVILVDLDHFKRINDTLGRHVGDGVLQAVADRLAATLEEPSSLARLGADTFAVAIAALPAEADAMAILRRCIVDPVERPLTIASQILHLSLHAGIALYPRDGDDAETLFVHAETALGQAQTSGKHHLYFDSALNAEVADKLVLEEELRQALETRQFAVHLQPKVSLRDGAIVSAEALLRWNHPTRGLVSPASFIPLAEDTGLIVPIGEWVLRTVCAQEADWLKQGLRTVPVGVNLSAVQFRETRVLELVQDALATVGLAPGYLELELTESLIMQDPAEAVRILNALRALGVRLSMDDFGTGYSSLAQLKRFPFDALKIDRAFIIDIVHNPEDAAIASAIITMARRLGLTVVAEGVETVEQLCELRAAGCDEMQGYLFSRPVPLEEFAAMLRAGKRLPLPPMPHRG</sequence>
<evidence type="ECO:0000256" key="1">
    <source>
        <dbReference type="ARBA" id="ARBA00012282"/>
    </source>
</evidence>
<proteinExistence type="predicted"/>
<dbReference type="STRING" id="765911.Thivi_1321"/>
<dbReference type="eggNOG" id="COG0784">
    <property type="taxonomic scope" value="Bacteria"/>
</dbReference>
<dbReference type="InterPro" id="IPR043128">
    <property type="entry name" value="Rev_trsase/Diguanyl_cyclase"/>
</dbReference>
<evidence type="ECO:0000313" key="11">
    <source>
        <dbReference type="EMBL" id="AFL73335.1"/>
    </source>
</evidence>
<keyword evidence="5" id="KW-0597">Phosphoprotein</keyword>
<dbReference type="FunFam" id="3.20.20.450:FF:000001">
    <property type="entry name" value="Cyclic di-GMP phosphodiesterase yahA"/>
    <property type="match status" value="1"/>
</dbReference>
<dbReference type="InterPro" id="IPR052155">
    <property type="entry name" value="Biofilm_reg_signaling"/>
</dbReference>
<dbReference type="SMART" id="SM00052">
    <property type="entry name" value="EAL"/>
    <property type="match status" value="1"/>
</dbReference>
<dbReference type="Pfam" id="PF08447">
    <property type="entry name" value="PAS_3"/>
    <property type="match status" value="1"/>
</dbReference>
<dbReference type="SMART" id="SM00267">
    <property type="entry name" value="GGDEF"/>
    <property type="match status" value="1"/>
</dbReference>
<dbReference type="Pfam" id="PF13185">
    <property type="entry name" value="GAF_2"/>
    <property type="match status" value="2"/>
</dbReference>
<dbReference type="CDD" id="cd00130">
    <property type="entry name" value="PAS"/>
    <property type="match status" value="1"/>
</dbReference>
<dbReference type="InterPro" id="IPR001610">
    <property type="entry name" value="PAC"/>
</dbReference>
<dbReference type="Gene3D" id="3.30.450.20">
    <property type="entry name" value="PAS domain"/>
    <property type="match status" value="1"/>
</dbReference>
<dbReference type="InterPro" id="IPR000160">
    <property type="entry name" value="GGDEF_dom"/>
</dbReference>
<dbReference type="PROSITE" id="PS50110">
    <property type="entry name" value="RESPONSE_REGULATORY"/>
    <property type="match status" value="1"/>
</dbReference>
<dbReference type="InterPro" id="IPR003018">
    <property type="entry name" value="GAF"/>
</dbReference>
<dbReference type="Gene3D" id="3.30.70.270">
    <property type="match status" value="1"/>
</dbReference>
<dbReference type="InterPro" id="IPR035919">
    <property type="entry name" value="EAL_sf"/>
</dbReference>
<evidence type="ECO:0000259" key="8">
    <source>
        <dbReference type="PROSITE" id="PS50113"/>
    </source>
</evidence>
<keyword evidence="4" id="KW-0418">Kinase</keyword>
<dbReference type="GO" id="GO:0000160">
    <property type="term" value="P:phosphorelay signal transduction system"/>
    <property type="evidence" value="ECO:0007669"/>
    <property type="project" value="InterPro"/>
</dbReference>
<dbReference type="InterPro" id="IPR029787">
    <property type="entry name" value="Nucleotide_cyclase"/>
</dbReference>
<dbReference type="PROSITE" id="PS50887">
    <property type="entry name" value="GGDEF"/>
    <property type="match status" value="1"/>
</dbReference>
<dbReference type="SUPFAM" id="SSF55785">
    <property type="entry name" value="PYP-like sensor domain (PAS domain)"/>
    <property type="match status" value="1"/>
</dbReference>
<feature type="domain" description="EAL" evidence="9">
    <location>
        <begin position="845"/>
        <end position="1099"/>
    </location>
</feature>
<dbReference type="SMART" id="SM00065">
    <property type="entry name" value="GAF"/>
    <property type="match status" value="2"/>
</dbReference>
<evidence type="ECO:0000259" key="6">
    <source>
        <dbReference type="PROSITE" id="PS50110"/>
    </source>
</evidence>
<dbReference type="GO" id="GO:0016301">
    <property type="term" value="F:kinase activity"/>
    <property type="evidence" value="ECO:0007669"/>
    <property type="project" value="UniProtKB-KW"/>
</dbReference>
<dbReference type="SUPFAM" id="SSF55781">
    <property type="entry name" value="GAF domain-like"/>
    <property type="match status" value="2"/>
</dbReference>
<dbReference type="NCBIfam" id="TIGR00229">
    <property type="entry name" value="sensory_box"/>
    <property type="match status" value="1"/>
</dbReference>
<dbReference type="Gene3D" id="3.20.20.450">
    <property type="entry name" value="EAL domain"/>
    <property type="match status" value="1"/>
</dbReference>
<name>I3Y8L7_THIV6</name>
<dbReference type="EC" id="3.1.4.52" evidence="1"/>
<reference evidence="11 12" key="1">
    <citation type="submission" date="2012-06" db="EMBL/GenBank/DDBJ databases">
        <title>Complete sequence of Thiocystis violascens DSM 198.</title>
        <authorList>
            <consortium name="US DOE Joint Genome Institute"/>
            <person name="Lucas S."/>
            <person name="Han J."/>
            <person name="Lapidus A."/>
            <person name="Cheng J.-F."/>
            <person name="Goodwin L."/>
            <person name="Pitluck S."/>
            <person name="Peters L."/>
            <person name="Ovchinnikova G."/>
            <person name="Teshima H."/>
            <person name="Detter J.C."/>
            <person name="Han C."/>
            <person name="Tapia R."/>
            <person name="Land M."/>
            <person name="Hauser L."/>
            <person name="Kyrpides N."/>
            <person name="Ivanova N."/>
            <person name="Pagani I."/>
            <person name="Vogl K."/>
            <person name="Liu Z."/>
            <person name="Frigaard N.-U."/>
            <person name="Bryant D."/>
            <person name="Woyke T."/>
        </authorList>
    </citation>
    <scope>NUCLEOTIDE SEQUENCE [LARGE SCALE GENOMIC DNA]</scope>
    <source>
        <strain evidence="12">ATCC 17096 / DSM 198 / 6111</strain>
    </source>
</reference>
<dbReference type="EMBL" id="CP003154">
    <property type="protein sequence ID" value="AFL73335.1"/>
    <property type="molecule type" value="Genomic_DNA"/>
</dbReference>
<dbReference type="InterPro" id="IPR035965">
    <property type="entry name" value="PAS-like_dom_sf"/>
</dbReference>
<feature type="domain" description="PAS" evidence="7">
    <location>
        <begin position="372"/>
        <end position="445"/>
    </location>
</feature>
<dbReference type="InterPro" id="IPR013655">
    <property type="entry name" value="PAS_fold_3"/>
</dbReference>
<dbReference type="Pfam" id="PF00990">
    <property type="entry name" value="GGDEF"/>
    <property type="match status" value="1"/>
</dbReference>
<keyword evidence="3" id="KW-0808">Transferase</keyword>
<evidence type="ECO:0000256" key="5">
    <source>
        <dbReference type="PROSITE-ProRule" id="PRU00169"/>
    </source>
</evidence>
<dbReference type="SUPFAM" id="SSF55073">
    <property type="entry name" value="Nucleotide cyclase"/>
    <property type="match status" value="1"/>
</dbReference>
<dbReference type="Pfam" id="PF00563">
    <property type="entry name" value="EAL"/>
    <property type="match status" value="1"/>
</dbReference>
<accession>I3Y8L7</accession>
<keyword evidence="12" id="KW-1185">Reference proteome</keyword>
<dbReference type="InterPro" id="IPR029016">
    <property type="entry name" value="GAF-like_dom_sf"/>
</dbReference>
<gene>
    <name evidence="11" type="ordered locus">Thivi_1321</name>
</gene>
<evidence type="ECO:0000256" key="3">
    <source>
        <dbReference type="ARBA" id="ARBA00022679"/>
    </source>
</evidence>
<feature type="domain" description="Response regulatory" evidence="6">
    <location>
        <begin position="6"/>
        <end position="123"/>
    </location>
</feature>
<dbReference type="KEGG" id="tvi:Thivi_1321"/>
<dbReference type="NCBIfam" id="TIGR00254">
    <property type="entry name" value="GGDEF"/>
    <property type="match status" value="1"/>
</dbReference>
<dbReference type="InterPro" id="IPR011006">
    <property type="entry name" value="CheY-like_superfamily"/>
</dbReference>
<dbReference type="HOGENOM" id="CLU_000445_70_20_6"/>
<dbReference type="PROSITE" id="PS50883">
    <property type="entry name" value="EAL"/>
    <property type="match status" value="1"/>
</dbReference>
<dbReference type="OrthoDB" id="7053140at2"/>
<dbReference type="RefSeq" id="WP_014777814.1">
    <property type="nucleotide sequence ID" value="NC_018012.1"/>
</dbReference>
<evidence type="ECO:0000256" key="4">
    <source>
        <dbReference type="ARBA" id="ARBA00022777"/>
    </source>
</evidence>
<evidence type="ECO:0000259" key="9">
    <source>
        <dbReference type="PROSITE" id="PS50883"/>
    </source>
</evidence>
<dbReference type="SMART" id="SM00091">
    <property type="entry name" value="PAS"/>
    <property type="match status" value="1"/>
</dbReference>
<dbReference type="InterPro" id="IPR000700">
    <property type="entry name" value="PAS-assoc_C"/>
</dbReference>
<dbReference type="PANTHER" id="PTHR44757">
    <property type="entry name" value="DIGUANYLATE CYCLASE DGCP"/>
    <property type="match status" value="1"/>
</dbReference>
<dbReference type="eggNOG" id="COG5001">
    <property type="taxonomic scope" value="Bacteria"/>
</dbReference>
<evidence type="ECO:0000259" key="7">
    <source>
        <dbReference type="PROSITE" id="PS50112"/>
    </source>
</evidence>
<dbReference type="PROSITE" id="PS50112">
    <property type="entry name" value="PAS"/>
    <property type="match status" value="1"/>
</dbReference>
<dbReference type="CDD" id="cd01948">
    <property type="entry name" value="EAL"/>
    <property type="match status" value="1"/>
</dbReference>
<dbReference type="Gene3D" id="3.30.450.40">
    <property type="match status" value="2"/>
</dbReference>
<dbReference type="SUPFAM" id="SSF52172">
    <property type="entry name" value="CheY-like"/>
    <property type="match status" value="1"/>
</dbReference>
<dbReference type="Pfam" id="PF00072">
    <property type="entry name" value="Response_reg"/>
    <property type="match status" value="1"/>
</dbReference>
<dbReference type="eggNOG" id="COG2203">
    <property type="taxonomic scope" value="Bacteria"/>
</dbReference>
<dbReference type="InterPro" id="IPR001789">
    <property type="entry name" value="Sig_transdc_resp-reg_receiver"/>
</dbReference>
<dbReference type="Proteomes" id="UP000006062">
    <property type="component" value="Chromosome"/>
</dbReference>
<dbReference type="GO" id="GO:0071111">
    <property type="term" value="F:cyclic-guanylate-specific phosphodiesterase activity"/>
    <property type="evidence" value="ECO:0007669"/>
    <property type="project" value="UniProtKB-EC"/>
</dbReference>
<evidence type="ECO:0000259" key="10">
    <source>
        <dbReference type="PROSITE" id="PS50887"/>
    </source>
</evidence>
<feature type="modified residue" description="4-aspartylphosphate" evidence="5">
    <location>
        <position position="55"/>
    </location>
</feature>
<feature type="domain" description="GGDEF" evidence="10">
    <location>
        <begin position="703"/>
        <end position="837"/>
    </location>
</feature>
<evidence type="ECO:0000313" key="12">
    <source>
        <dbReference type="Proteomes" id="UP000006062"/>
    </source>
</evidence>
<feature type="domain" description="PAC" evidence="8">
    <location>
        <begin position="447"/>
        <end position="499"/>
    </location>
</feature>
<dbReference type="InterPro" id="IPR001633">
    <property type="entry name" value="EAL_dom"/>
</dbReference>
<dbReference type="SMART" id="SM00086">
    <property type="entry name" value="PAC"/>
    <property type="match status" value="1"/>
</dbReference>
<evidence type="ECO:0000256" key="2">
    <source>
        <dbReference type="ARBA" id="ARBA00022636"/>
    </source>
</evidence>
<organism evidence="11 12">
    <name type="scientific">Thiocystis violascens (strain ATCC 17096 / DSM 198 / 6111)</name>
    <name type="common">Chromatium violascens</name>
    <dbReference type="NCBI Taxonomy" id="765911"/>
    <lineage>
        <taxon>Bacteria</taxon>
        <taxon>Pseudomonadati</taxon>
        <taxon>Pseudomonadota</taxon>
        <taxon>Gammaproteobacteria</taxon>
        <taxon>Chromatiales</taxon>
        <taxon>Chromatiaceae</taxon>
        <taxon>Thiocystis</taxon>
    </lineage>
</organism>
<dbReference type="SMART" id="SM00448">
    <property type="entry name" value="REC"/>
    <property type="match status" value="1"/>
</dbReference>
<dbReference type="InterPro" id="IPR000014">
    <property type="entry name" value="PAS"/>
</dbReference>
<dbReference type="AlphaFoldDB" id="I3Y8L7"/>
<dbReference type="Gene3D" id="3.40.50.2300">
    <property type="match status" value="1"/>
</dbReference>
<protein>
    <recommendedName>
        <fullName evidence="1">cyclic-guanylate-specific phosphodiesterase</fullName>
        <ecNumber evidence="1">3.1.4.52</ecNumber>
    </recommendedName>
</protein>
<dbReference type="PROSITE" id="PS50113">
    <property type="entry name" value="PAC"/>
    <property type="match status" value="1"/>
</dbReference>